<dbReference type="PRINTS" id="PR00038">
    <property type="entry name" value="HTHLUXR"/>
</dbReference>
<dbReference type="SUPFAM" id="SSF52172">
    <property type="entry name" value="CheY-like"/>
    <property type="match status" value="1"/>
</dbReference>
<dbReference type="PROSITE" id="PS50110">
    <property type="entry name" value="RESPONSE_REGULATORY"/>
    <property type="match status" value="1"/>
</dbReference>
<dbReference type="SUPFAM" id="SSF46894">
    <property type="entry name" value="C-terminal effector domain of the bipartite response regulators"/>
    <property type="match status" value="1"/>
</dbReference>
<dbReference type="EMBL" id="MWBQ01000160">
    <property type="protein sequence ID" value="OQA55407.1"/>
    <property type="molecule type" value="Genomic_DNA"/>
</dbReference>
<name>A0A1V5SLQ1_9BACT</name>
<dbReference type="Pfam" id="PF00196">
    <property type="entry name" value="GerE"/>
    <property type="match status" value="1"/>
</dbReference>
<proteinExistence type="predicted"/>
<keyword evidence="2" id="KW-0238">DNA-binding</keyword>
<dbReference type="PANTHER" id="PTHR43214:SF43">
    <property type="entry name" value="TWO-COMPONENT RESPONSE REGULATOR"/>
    <property type="match status" value="1"/>
</dbReference>
<gene>
    <name evidence="6" type="primary">degU</name>
    <name evidence="6" type="ORF">BWY41_01662</name>
</gene>
<dbReference type="GO" id="GO:0006355">
    <property type="term" value="P:regulation of DNA-templated transcription"/>
    <property type="evidence" value="ECO:0007669"/>
    <property type="project" value="InterPro"/>
</dbReference>
<dbReference type="Gene3D" id="3.40.50.2300">
    <property type="match status" value="1"/>
</dbReference>
<dbReference type="InterPro" id="IPR039420">
    <property type="entry name" value="WalR-like"/>
</dbReference>
<keyword evidence="1 3" id="KW-0597">Phosphoprotein</keyword>
<dbReference type="CDD" id="cd17535">
    <property type="entry name" value="REC_NarL-like"/>
    <property type="match status" value="1"/>
</dbReference>
<dbReference type="Proteomes" id="UP000485569">
    <property type="component" value="Unassembled WGS sequence"/>
</dbReference>
<reference evidence="6" key="1">
    <citation type="submission" date="2017-02" db="EMBL/GenBank/DDBJ databases">
        <title>Delving into the versatile metabolic prowess of the omnipresent phylum Bacteroidetes.</title>
        <authorList>
            <person name="Nobu M.K."/>
            <person name="Mei R."/>
            <person name="Narihiro T."/>
            <person name="Kuroda K."/>
            <person name="Liu W.-T."/>
        </authorList>
    </citation>
    <scope>NUCLEOTIDE SEQUENCE</scope>
    <source>
        <strain evidence="6">ADurb.Bin276</strain>
    </source>
</reference>
<dbReference type="SMART" id="SM00448">
    <property type="entry name" value="REC"/>
    <property type="match status" value="1"/>
</dbReference>
<dbReference type="AlphaFoldDB" id="A0A1V5SLQ1"/>
<dbReference type="PANTHER" id="PTHR43214">
    <property type="entry name" value="TWO-COMPONENT RESPONSE REGULATOR"/>
    <property type="match status" value="1"/>
</dbReference>
<evidence type="ECO:0000256" key="2">
    <source>
        <dbReference type="ARBA" id="ARBA00023125"/>
    </source>
</evidence>
<dbReference type="PROSITE" id="PS00622">
    <property type="entry name" value="HTH_LUXR_1"/>
    <property type="match status" value="1"/>
</dbReference>
<evidence type="ECO:0000259" key="4">
    <source>
        <dbReference type="PROSITE" id="PS50043"/>
    </source>
</evidence>
<sequence>MKIRIALVDDHPIFLAGLKRLLESSESYEVSSIANSYKEALEKINFNNIDIALVDVNMPGASGIELLKAIKQRSSNCRVVMLTIEEDEETIYRAMKEGAQGYILKQDSPERLLKSIQACVDGEILLSNQIYSKVVERIRKVSPPESAKSIIFSTLTVREIEITRLIVQGKSNPEIAQSLFISESTVKNHISNILHKLEMKDRVELAILAVREGIG</sequence>
<feature type="modified residue" description="4-aspartylphosphate" evidence="3">
    <location>
        <position position="55"/>
    </location>
</feature>
<dbReference type="InterPro" id="IPR058245">
    <property type="entry name" value="NreC/VraR/RcsB-like_REC"/>
</dbReference>
<dbReference type="SMART" id="SM00421">
    <property type="entry name" value="HTH_LUXR"/>
    <property type="match status" value="1"/>
</dbReference>
<dbReference type="InterPro" id="IPR011006">
    <property type="entry name" value="CheY-like_superfamily"/>
</dbReference>
<dbReference type="GO" id="GO:0003677">
    <property type="term" value="F:DNA binding"/>
    <property type="evidence" value="ECO:0007669"/>
    <property type="project" value="UniProtKB-KW"/>
</dbReference>
<dbReference type="PROSITE" id="PS50043">
    <property type="entry name" value="HTH_LUXR_2"/>
    <property type="match status" value="1"/>
</dbReference>
<evidence type="ECO:0000259" key="5">
    <source>
        <dbReference type="PROSITE" id="PS50110"/>
    </source>
</evidence>
<evidence type="ECO:0000313" key="6">
    <source>
        <dbReference type="EMBL" id="OQA55407.1"/>
    </source>
</evidence>
<dbReference type="CDD" id="cd06170">
    <property type="entry name" value="LuxR_C_like"/>
    <property type="match status" value="1"/>
</dbReference>
<dbReference type="Pfam" id="PF00072">
    <property type="entry name" value="Response_reg"/>
    <property type="match status" value="1"/>
</dbReference>
<dbReference type="GO" id="GO:0000160">
    <property type="term" value="P:phosphorelay signal transduction system"/>
    <property type="evidence" value="ECO:0007669"/>
    <property type="project" value="InterPro"/>
</dbReference>
<dbReference type="InterPro" id="IPR016032">
    <property type="entry name" value="Sig_transdc_resp-reg_C-effctor"/>
</dbReference>
<protein>
    <submittedName>
        <fullName evidence="6">Transcriptional regulatory protein DegU</fullName>
    </submittedName>
</protein>
<dbReference type="InterPro" id="IPR000792">
    <property type="entry name" value="Tscrpt_reg_LuxR_C"/>
</dbReference>
<comment type="caution">
    <text evidence="6">The sequence shown here is derived from an EMBL/GenBank/DDBJ whole genome shotgun (WGS) entry which is preliminary data.</text>
</comment>
<organism evidence="6">
    <name type="scientific">Candidatus Atribacter allofermentans</name>
    <dbReference type="NCBI Taxonomy" id="1852833"/>
    <lineage>
        <taxon>Bacteria</taxon>
        <taxon>Pseudomonadati</taxon>
        <taxon>Atribacterota</taxon>
        <taxon>Atribacteria</taxon>
        <taxon>Atribacterales</taxon>
        <taxon>Atribacteraceae</taxon>
        <taxon>Atribacter</taxon>
    </lineage>
</organism>
<feature type="domain" description="Response regulatory" evidence="5">
    <location>
        <begin position="4"/>
        <end position="120"/>
    </location>
</feature>
<feature type="domain" description="HTH luxR-type" evidence="4">
    <location>
        <begin position="148"/>
        <end position="213"/>
    </location>
</feature>
<dbReference type="InterPro" id="IPR001789">
    <property type="entry name" value="Sig_transdc_resp-reg_receiver"/>
</dbReference>
<evidence type="ECO:0000256" key="1">
    <source>
        <dbReference type="ARBA" id="ARBA00022553"/>
    </source>
</evidence>
<evidence type="ECO:0000256" key="3">
    <source>
        <dbReference type="PROSITE-ProRule" id="PRU00169"/>
    </source>
</evidence>
<accession>A0A1V5SLQ1</accession>